<name>A0A972J7M2_9RHOO</name>
<keyword evidence="3" id="KW-1185">Reference proteome</keyword>
<dbReference type="RefSeq" id="WP_168986911.1">
    <property type="nucleotide sequence ID" value="NZ_CAWPHM010000055.1"/>
</dbReference>
<evidence type="ECO:0000259" key="1">
    <source>
        <dbReference type="PROSITE" id="PS50206"/>
    </source>
</evidence>
<proteinExistence type="predicted"/>
<feature type="domain" description="Rhodanese" evidence="1">
    <location>
        <begin position="5"/>
        <end position="58"/>
    </location>
</feature>
<dbReference type="InterPro" id="IPR050229">
    <property type="entry name" value="GlpE_sulfurtransferase"/>
</dbReference>
<evidence type="ECO:0000313" key="3">
    <source>
        <dbReference type="Proteomes" id="UP000599523"/>
    </source>
</evidence>
<reference evidence="2" key="1">
    <citation type="submission" date="2019-12" db="EMBL/GenBank/DDBJ databases">
        <title>Comparative genomics gives insights into the taxonomy of the Azoarcus-Aromatoleum group and reveals separate origins of nif in the plant-associated Azoarcus and non-plant-associated Aromatoleum sub-groups.</title>
        <authorList>
            <person name="Lafos M."/>
            <person name="Maluk M."/>
            <person name="Batista M."/>
            <person name="Junghare M."/>
            <person name="Carmona M."/>
            <person name="Faoro H."/>
            <person name="Cruz L.M."/>
            <person name="Battistoni F."/>
            <person name="De Souza E."/>
            <person name="Pedrosa F."/>
            <person name="Chen W.-M."/>
            <person name="Poole P.S."/>
            <person name="Dixon R.A."/>
            <person name="James E.K."/>
        </authorList>
    </citation>
    <scope>NUCLEOTIDE SEQUENCE</scope>
    <source>
        <strain evidence="2">NSC3</strain>
    </source>
</reference>
<dbReference type="SUPFAM" id="SSF52821">
    <property type="entry name" value="Rhodanese/Cell cycle control phosphatase"/>
    <property type="match status" value="1"/>
</dbReference>
<protein>
    <submittedName>
        <fullName evidence="2">Rhodanese-like domain-containing protein</fullName>
    </submittedName>
</protein>
<dbReference type="CDD" id="cd00158">
    <property type="entry name" value="RHOD"/>
    <property type="match status" value="1"/>
</dbReference>
<dbReference type="Gene3D" id="3.40.250.10">
    <property type="entry name" value="Rhodanese-like domain"/>
    <property type="match status" value="1"/>
</dbReference>
<dbReference type="EMBL" id="WTVM01000014">
    <property type="protein sequence ID" value="NMG02124.1"/>
    <property type="molecule type" value="Genomic_DNA"/>
</dbReference>
<dbReference type="PROSITE" id="PS50206">
    <property type="entry name" value="RHODANESE_3"/>
    <property type="match status" value="1"/>
</dbReference>
<sequence length="65" mass="7329">SRDNELKKLKDKPLIFCCASGMRSGSAVSKLKKQGFEKVFNLRGGMLEWDKAGQPISRKKKDKSK</sequence>
<dbReference type="Proteomes" id="UP000599523">
    <property type="component" value="Unassembled WGS sequence"/>
</dbReference>
<organism evidence="2 3">
    <name type="scientific">Azoarcus taiwanensis</name>
    <dbReference type="NCBI Taxonomy" id="666964"/>
    <lineage>
        <taxon>Bacteria</taxon>
        <taxon>Pseudomonadati</taxon>
        <taxon>Pseudomonadota</taxon>
        <taxon>Betaproteobacteria</taxon>
        <taxon>Rhodocyclales</taxon>
        <taxon>Zoogloeaceae</taxon>
        <taxon>Azoarcus</taxon>
    </lineage>
</organism>
<evidence type="ECO:0000313" key="2">
    <source>
        <dbReference type="EMBL" id="NMG02124.1"/>
    </source>
</evidence>
<accession>A0A972J7M2</accession>
<dbReference type="Pfam" id="PF00581">
    <property type="entry name" value="Rhodanese"/>
    <property type="match status" value="1"/>
</dbReference>
<dbReference type="AlphaFoldDB" id="A0A972J7M2"/>
<comment type="caution">
    <text evidence="2">The sequence shown here is derived from an EMBL/GenBank/DDBJ whole genome shotgun (WGS) entry which is preliminary data.</text>
</comment>
<dbReference type="InterPro" id="IPR001763">
    <property type="entry name" value="Rhodanese-like_dom"/>
</dbReference>
<dbReference type="InterPro" id="IPR036873">
    <property type="entry name" value="Rhodanese-like_dom_sf"/>
</dbReference>
<feature type="non-terminal residue" evidence="2">
    <location>
        <position position="1"/>
    </location>
</feature>
<gene>
    <name evidence="2" type="ORF">GPA21_03950</name>
</gene>
<dbReference type="PANTHER" id="PTHR43031">
    <property type="entry name" value="FAD-DEPENDENT OXIDOREDUCTASE"/>
    <property type="match status" value="1"/>
</dbReference>
<dbReference type="PANTHER" id="PTHR43031:SF18">
    <property type="entry name" value="RHODANESE-RELATED SULFURTRANSFERASES"/>
    <property type="match status" value="1"/>
</dbReference>